<evidence type="ECO:0000256" key="3">
    <source>
        <dbReference type="ARBA" id="ARBA00022691"/>
    </source>
</evidence>
<dbReference type="PANTHER" id="PTHR43464">
    <property type="entry name" value="METHYLTRANSFERASE"/>
    <property type="match status" value="1"/>
</dbReference>
<evidence type="ECO:0000256" key="2">
    <source>
        <dbReference type="ARBA" id="ARBA00022679"/>
    </source>
</evidence>
<gene>
    <name evidence="5" type="ORF">CDG81_15315</name>
    <name evidence="6" type="ORF">IL38_14440</name>
</gene>
<reference evidence="6 7" key="1">
    <citation type="journal article" date="2014" name="PLoS ONE">
        <title>Identification and Characterization of a New Erythromycin Biosynthetic Gene Cluster in Actinopolyspora erythraea YIM90600, a Novel Erythronolide-Producing Halophilic Actinomycete Isolated from Salt Field.</title>
        <authorList>
            <person name="Chen D."/>
            <person name="Feng J."/>
            <person name="Huang L."/>
            <person name="Zhang Q."/>
            <person name="Wu J."/>
            <person name="Zhu X."/>
            <person name="Duan Y."/>
            <person name="Xu Z."/>
        </authorList>
    </citation>
    <scope>NUCLEOTIDE SEQUENCE [LARGE SCALE GENOMIC DNA]</scope>
    <source>
        <strain evidence="6 7">YIM90600</strain>
    </source>
</reference>
<organism evidence="5 8">
    <name type="scientific">Actinopolyspora erythraea</name>
    <dbReference type="NCBI Taxonomy" id="414996"/>
    <lineage>
        <taxon>Bacteria</taxon>
        <taxon>Bacillati</taxon>
        <taxon>Actinomycetota</taxon>
        <taxon>Actinomycetes</taxon>
        <taxon>Actinopolysporales</taxon>
        <taxon>Actinopolysporaceae</taxon>
        <taxon>Actinopolyspora</taxon>
    </lineage>
</organism>
<dbReference type="PANTHER" id="PTHR43464:SF19">
    <property type="entry name" value="UBIQUINONE BIOSYNTHESIS O-METHYLTRANSFERASE, MITOCHONDRIAL"/>
    <property type="match status" value="1"/>
</dbReference>
<dbReference type="KEGG" id="aey:CDG81_15315"/>
<proteinExistence type="predicted"/>
<dbReference type="EMBL" id="JPMV01000025">
    <property type="protein sequence ID" value="KGI80956.1"/>
    <property type="molecule type" value="Genomic_DNA"/>
</dbReference>
<sequence>MDTSIARDHFERAYRDGDPPWVIGQPQPAVVELERRGWISGAVLDPGCGEGEHTILLTELGYDVLGVDGSETAVARARRNAAERGVAARFAVADALDLGSEPRFDTVVDSALLHVFGAEERRAYTRALHAVCGPGAVVHVLALSDAEDAGGPRLSAEQVRDSFGDGWSVESLEPDVYRGIAGEEYAARLDVAADEVVDTAAWLARVRRL</sequence>
<dbReference type="InterPro" id="IPR029063">
    <property type="entry name" value="SAM-dependent_MTases_sf"/>
</dbReference>
<evidence type="ECO:0000256" key="1">
    <source>
        <dbReference type="ARBA" id="ARBA00022603"/>
    </source>
</evidence>
<dbReference type="OrthoDB" id="3825914at2"/>
<dbReference type="HOGENOM" id="CLU_056435_4_1_11"/>
<evidence type="ECO:0000313" key="5">
    <source>
        <dbReference type="EMBL" id="ASU79425.1"/>
    </source>
</evidence>
<dbReference type="AlphaFoldDB" id="A0A099D4U7"/>
<keyword evidence="7" id="KW-1185">Reference proteome</keyword>
<dbReference type="eggNOG" id="COG0500">
    <property type="taxonomic scope" value="Bacteria"/>
</dbReference>
<keyword evidence="3" id="KW-0949">S-adenosyl-L-methionine</keyword>
<evidence type="ECO:0000313" key="8">
    <source>
        <dbReference type="Proteomes" id="UP000215043"/>
    </source>
</evidence>
<name>A0A099D4U7_9ACTN</name>
<dbReference type="GO" id="GO:0032259">
    <property type="term" value="P:methylation"/>
    <property type="evidence" value="ECO:0007669"/>
    <property type="project" value="UniProtKB-KW"/>
</dbReference>
<dbReference type="InterPro" id="IPR041698">
    <property type="entry name" value="Methyltransf_25"/>
</dbReference>
<dbReference type="GO" id="GO:0008168">
    <property type="term" value="F:methyltransferase activity"/>
    <property type="evidence" value="ECO:0007669"/>
    <property type="project" value="UniProtKB-KW"/>
</dbReference>
<evidence type="ECO:0000313" key="6">
    <source>
        <dbReference type="EMBL" id="KGI80956.1"/>
    </source>
</evidence>
<dbReference type="SUPFAM" id="SSF53335">
    <property type="entry name" value="S-adenosyl-L-methionine-dependent methyltransferases"/>
    <property type="match status" value="1"/>
</dbReference>
<feature type="domain" description="Methyltransferase" evidence="4">
    <location>
        <begin position="43"/>
        <end position="135"/>
    </location>
</feature>
<dbReference type="Proteomes" id="UP000215043">
    <property type="component" value="Chromosome"/>
</dbReference>
<accession>A0A099D4U7</accession>
<evidence type="ECO:0000313" key="7">
    <source>
        <dbReference type="Proteomes" id="UP000029737"/>
    </source>
</evidence>
<dbReference type="EMBL" id="CP022752">
    <property type="protein sequence ID" value="ASU79425.1"/>
    <property type="molecule type" value="Genomic_DNA"/>
</dbReference>
<dbReference type="Proteomes" id="UP000029737">
    <property type="component" value="Unassembled WGS sequence"/>
</dbReference>
<keyword evidence="2 5" id="KW-0808">Transferase</keyword>
<protein>
    <submittedName>
        <fullName evidence="5 6">SAM-dependent methyltransferase</fullName>
    </submittedName>
</protein>
<dbReference type="Pfam" id="PF13649">
    <property type="entry name" value="Methyltransf_25"/>
    <property type="match status" value="1"/>
</dbReference>
<dbReference type="Gene3D" id="3.40.50.150">
    <property type="entry name" value="Vaccinia Virus protein VP39"/>
    <property type="match status" value="1"/>
</dbReference>
<keyword evidence="1 5" id="KW-0489">Methyltransferase</keyword>
<dbReference type="RefSeq" id="WP_043574483.1">
    <property type="nucleotide sequence ID" value="NZ_CP022752.1"/>
</dbReference>
<reference evidence="5 8" key="2">
    <citation type="submission" date="2017-08" db="EMBL/GenBank/DDBJ databases">
        <title>The complete genome sequence of moderately halophilic actinomycete Actinopolyspora erythraea YIM 90600, the producer of novel erythromycin, novel actinopolysporins A-C and tubercidin.</title>
        <authorList>
            <person name="Yin M."/>
            <person name="Tang S."/>
        </authorList>
    </citation>
    <scope>NUCLEOTIDE SEQUENCE [LARGE SCALE GENOMIC DNA]</scope>
    <source>
        <strain evidence="5 8">YIM 90600</strain>
    </source>
</reference>
<evidence type="ECO:0000259" key="4">
    <source>
        <dbReference type="Pfam" id="PF13649"/>
    </source>
</evidence>